<evidence type="ECO:0000256" key="1">
    <source>
        <dbReference type="SAM" id="Phobius"/>
    </source>
</evidence>
<reference evidence="2 3" key="1">
    <citation type="submission" date="2015-07" db="EMBL/GenBank/DDBJ databases">
        <authorList>
            <consortium name="Pathogen Informatics"/>
        </authorList>
    </citation>
    <scope>NUCLEOTIDE SEQUENCE [LARGE SCALE GENOMIC DNA]</scope>
    <source>
        <strain evidence="2 3">A325</strain>
    </source>
</reference>
<keyword evidence="1" id="KW-0812">Transmembrane</keyword>
<dbReference type="EMBL" id="CWQJ01000029">
    <property type="protein sequence ID" value="CSC72770.1"/>
    <property type="molecule type" value="Genomic_DNA"/>
</dbReference>
<name>A0A655ZN06_VIBCL</name>
<evidence type="ECO:0000313" key="2">
    <source>
        <dbReference type="EMBL" id="CSC72770.1"/>
    </source>
</evidence>
<feature type="transmembrane region" description="Helical" evidence="1">
    <location>
        <begin position="17"/>
        <end position="35"/>
    </location>
</feature>
<proteinExistence type="predicted"/>
<keyword evidence="1" id="KW-1133">Transmembrane helix</keyword>
<gene>
    <name evidence="2" type="ORF">ERS013201_03395</name>
</gene>
<dbReference type="Proteomes" id="UP000046067">
    <property type="component" value="Unassembled WGS sequence"/>
</dbReference>
<sequence length="57" mass="6508">MIHHAFPYDLFGVNAQRWHACAALKICIAEALLVINSRINRSCRKVVRRRDGMNITG</sequence>
<keyword evidence="1" id="KW-0472">Membrane</keyword>
<dbReference type="AlphaFoldDB" id="A0A655ZN06"/>
<organism evidence="2 3">
    <name type="scientific">Vibrio cholerae</name>
    <dbReference type="NCBI Taxonomy" id="666"/>
    <lineage>
        <taxon>Bacteria</taxon>
        <taxon>Pseudomonadati</taxon>
        <taxon>Pseudomonadota</taxon>
        <taxon>Gammaproteobacteria</taxon>
        <taxon>Vibrionales</taxon>
        <taxon>Vibrionaceae</taxon>
        <taxon>Vibrio</taxon>
    </lineage>
</organism>
<accession>A0A655ZN06</accession>
<evidence type="ECO:0000313" key="3">
    <source>
        <dbReference type="Proteomes" id="UP000046067"/>
    </source>
</evidence>
<protein>
    <submittedName>
        <fullName evidence="2">Uncharacterized protein</fullName>
    </submittedName>
</protein>